<name>E6PDD6_9ZZZZ</name>
<dbReference type="Pfam" id="PF01507">
    <property type="entry name" value="PAPS_reduct"/>
    <property type="match status" value="1"/>
</dbReference>
<sequence>MTERSQLPDDLATLESQSIYILREAFARIDNPAMLWSIGKDSTALLWMVRKAFLGEVPFPLVLLDTGMEFAEVYAFRDRLVREWSLPVVNEACPPESSVDQSLPPAARHAARKTAGLRAMLERERYRAIILGIRRDEQAIRAKERIFSPRNADGSWDPQRQPPELWDYYSTDIPDGAHVRVHPLLHWTERDIWRYTQAEGIPFVSLYLASNGQRYRSLGESNITFPIRSDADTIEKIVAELETTREPERAGRAMDGESEDAFERLRTGGYM</sequence>
<evidence type="ECO:0000259" key="10">
    <source>
        <dbReference type="Pfam" id="PF01507"/>
    </source>
</evidence>
<evidence type="ECO:0000256" key="5">
    <source>
        <dbReference type="ARBA" id="ARBA00022695"/>
    </source>
</evidence>
<evidence type="ECO:0000256" key="1">
    <source>
        <dbReference type="ARBA" id="ARBA00008885"/>
    </source>
</evidence>
<evidence type="ECO:0000256" key="8">
    <source>
        <dbReference type="ARBA" id="ARBA00030256"/>
    </source>
</evidence>
<dbReference type="Gene3D" id="3.40.50.620">
    <property type="entry name" value="HUPs"/>
    <property type="match status" value="1"/>
</dbReference>
<dbReference type="EMBL" id="CABL01000001">
    <property type="protein sequence ID" value="CBH74412.1"/>
    <property type="molecule type" value="Genomic_DNA"/>
</dbReference>
<dbReference type="PANTHER" id="PTHR43196:SF1">
    <property type="entry name" value="SULFATE ADENYLYLTRANSFERASE SUBUNIT 2"/>
    <property type="match status" value="1"/>
</dbReference>
<dbReference type="InterPro" id="IPR014729">
    <property type="entry name" value="Rossmann-like_a/b/a_fold"/>
</dbReference>
<dbReference type="SUPFAM" id="SSF52402">
    <property type="entry name" value="Adenine nucleotide alpha hydrolases-like"/>
    <property type="match status" value="1"/>
</dbReference>
<comment type="caution">
    <text evidence="11">The sequence shown here is derived from an EMBL/GenBank/DDBJ whole genome shotgun (WGS) entry which is preliminary data.</text>
</comment>
<dbReference type="GO" id="GO:0000103">
    <property type="term" value="P:sulfate assimilation"/>
    <property type="evidence" value="ECO:0007669"/>
    <property type="project" value="InterPro"/>
</dbReference>
<dbReference type="GO" id="GO:0004781">
    <property type="term" value="F:sulfate adenylyltransferase (ATP) activity"/>
    <property type="evidence" value="ECO:0007669"/>
    <property type="project" value="UniProtKB-EC"/>
</dbReference>
<evidence type="ECO:0000256" key="6">
    <source>
        <dbReference type="ARBA" id="ARBA00022741"/>
    </source>
</evidence>
<reference evidence="11" key="1">
    <citation type="submission" date="2009-10" db="EMBL/GenBank/DDBJ databases">
        <title>Diversity of trophic interactions inside an arsenic-rich microbial ecosystem.</title>
        <authorList>
            <person name="Bertin P.N."/>
            <person name="Heinrich-Salmeron A."/>
            <person name="Pelletier E."/>
            <person name="Goulhen-Chollet F."/>
            <person name="Arsene-Ploetze F."/>
            <person name="Gallien S."/>
            <person name="Calteau A."/>
            <person name="Vallenet D."/>
            <person name="Casiot C."/>
            <person name="Chane-Woon-Ming B."/>
            <person name="Giloteaux L."/>
            <person name="Barakat M."/>
            <person name="Bonnefoy V."/>
            <person name="Bruneel O."/>
            <person name="Chandler M."/>
            <person name="Cleiss J."/>
            <person name="Duran R."/>
            <person name="Elbaz-Poulichet F."/>
            <person name="Fonknechten N."/>
            <person name="Lauga B."/>
            <person name="Mornico D."/>
            <person name="Ortet P."/>
            <person name="Schaeffer C."/>
            <person name="Siguier P."/>
            <person name="Alexander Thil Smith A."/>
            <person name="Van Dorsselaer A."/>
            <person name="Weissenbach J."/>
            <person name="Medigue C."/>
            <person name="Le Paslier D."/>
        </authorList>
    </citation>
    <scope>NUCLEOTIDE SEQUENCE</scope>
</reference>
<dbReference type="InterPro" id="IPR011784">
    <property type="entry name" value="SO4_adenylTrfase_ssu"/>
</dbReference>
<dbReference type="EC" id="2.7.7.4" evidence="2"/>
<evidence type="ECO:0000256" key="2">
    <source>
        <dbReference type="ARBA" id="ARBA00012391"/>
    </source>
</evidence>
<keyword evidence="7" id="KW-0067">ATP-binding</keyword>
<dbReference type="NCBIfam" id="NF003587">
    <property type="entry name" value="PRK05253.1"/>
    <property type="match status" value="1"/>
</dbReference>
<protein>
    <recommendedName>
        <fullName evidence="3">Sulfate adenylyltransferase subunit 2</fullName>
        <ecNumber evidence="2">2.7.7.4</ecNumber>
    </recommendedName>
    <alternativeName>
        <fullName evidence="8">ATP-sulfurylase small subunit</fullName>
    </alternativeName>
    <alternativeName>
        <fullName evidence="9">Sulfate adenylate transferase</fullName>
    </alternativeName>
</protein>
<dbReference type="PIRSF" id="PIRSF002936">
    <property type="entry name" value="CysDAde_trans"/>
    <property type="match status" value="1"/>
</dbReference>
<evidence type="ECO:0000313" key="11">
    <source>
        <dbReference type="EMBL" id="CBH74412.1"/>
    </source>
</evidence>
<gene>
    <name evidence="11" type="primary">cysD</name>
    <name evidence="11" type="ORF">CARN1_2299</name>
</gene>
<dbReference type="InterPro" id="IPR050128">
    <property type="entry name" value="Sulfate_adenylyltrnsfr_sub2"/>
</dbReference>
<organism evidence="11">
    <name type="scientific">mine drainage metagenome</name>
    <dbReference type="NCBI Taxonomy" id="410659"/>
    <lineage>
        <taxon>unclassified sequences</taxon>
        <taxon>metagenomes</taxon>
        <taxon>ecological metagenomes</taxon>
    </lineage>
</organism>
<evidence type="ECO:0000256" key="3">
    <source>
        <dbReference type="ARBA" id="ARBA00022004"/>
    </source>
</evidence>
<dbReference type="PANTHER" id="PTHR43196">
    <property type="entry name" value="SULFATE ADENYLYLTRANSFERASE SUBUNIT 2"/>
    <property type="match status" value="1"/>
</dbReference>
<evidence type="ECO:0000256" key="4">
    <source>
        <dbReference type="ARBA" id="ARBA00022679"/>
    </source>
</evidence>
<dbReference type="AlphaFoldDB" id="E6PDD6"/>
<keyword evidence="5 11" id="KW-0548">Nucleotidyltransferase</keyword>
<evidence type="ECO:0000256" key="7">
    <source>
        <dbReference type="ARBA" id="ARBA00022840"/>
    </source>
</evidence>
<dbReference type="GO" id="GO:0005524">
    <property type="term" value="F:ATP binding"/>
    <property type="evidence" value="ECO:0007669"/>
    <property type="project" value="UniProtKB-KW"/>
</dbReference>
<accession>E6PDD6</accession>
<keyword evidence="6" id="KW-0547">Nucleotide-binding</keyword>
<dbReference type="InterPro" id="IPR002500">
    <property type="entry name" value="PAPS_reduct_dom"/>
</dbReference>
<keyword evidence="4 11" id="KW-0808">Transferase</keyword>
<comment type="similarity">
    <text evidence="1">Belongs to the PAPS reductase family. CysD subfamily.</text>
</comment>
<evidence type="ECO:0000256" key="9">
    <source>
        <dbReference type="ARBA" id="ARBA00031812"/>
    </source>
</evidence>
<proteinExistence type="inferred from homology"/>
<feature type="domain" description="Phosphoadenosine phosphosulphate reductase" evidence="10">
    <location>
        <begin position="32"/>
        <end position="224"/>
    </location>
</feature>